<dbReference type="Gene3D" id="2.60.120.260">
    <property type="entry name" value="Galactose-binding domain-like"/>
    <property type="match status" value="1"/>
</dbReference>
<dbReference type="InParanoid" id="D8Q9D4"/>
<keyword evidence="2" id="KW-1133">Transmembrane helix</keyword>
<evidence type="ECO:0000313" key="3">
    <source>
        <dbReference type="EMBL" id="EFI95632.1"/>
    </source>
</evidence>
<dbReference type="VEuPathDB" id="FungiDB:SCHCODRAFT_02703023"/>
<gene>
    <name evidence="3" type="ORF">SCHCODRAFT_110551</name>
</gene>
<dbReference type="Proteomes" id="UP000007431">
    <property type="component" value="Unassembled WGS sequence"/>
</dbReference>
<feature type="region of interest" description="Disordered" evidence="1">
    <location>
        <begin position="222"/>
        <end position="293"/>
    </location>
</feature>
<feature type="region of interest" description="Disordered" evidence="1">
    <location>
        <begin position="306"/>
        <end position="325"/>
    </location>
</feature>
<dbReference type="eggNOG" id="ENOG502SP6Y">
    <property type="taxonomic scope" value="Eukaryota"/>
</dbReference>
<dbReference type="OMA" id="HTIDDEQ"/>
<keyword evidence="2" id="KW-0472">Membrane</keyword>
<keyword evidence="4" id="KW-1185">Reference proteome</keyword>
<sequence length="359" mass="38166">MPGNNVASISYDPAGAWFEGQLCESCRAMPDRNTVYNGTWHHTTDDDTIDTQDTTMTIQFTGTALYVYCVIANNVSEGTGTMANYDFTLDGQDAGNYHHDPENVTDYFYNVPVYTVSELENDSHELIVNIAGGSGVSGSSLMLFDYFTYTYDDDPSETTSASAAPTTAASPKYNSKANVGAIVGGVVGGVVGAAAFAVALFFFLRRRRARRSSVLLSDGEVRGKSYPTVNPYPAPEPPTVSPIATGEVAANSPTKSLSPLGASHRTPSDAGSLSVSSPTGSSPSTSKTQTALDTRVRDMEARIAALQDQHGPAPAASNSGEEALRRQIESLQAEIAMLHDQQRDMMNNMSAPPPGYSDV</sequence>
<dbReference type="EMBL" id="GL377308">
    <property type="protein sequence ID" value="EFI95632.1"/>
    <property type="molecule type" value="Genomic_DNA"/>
</dbReference>
<proteinExistence type="predicted"/>
<evidence type="ECO:0000256" key="1">
    <source>
        <dbReference type="SAM" id="MobiDB-lite"/>
    </source>
</evidence>
<feature type="compositionally biased region" description="Low complexity" evidence="1">
    <location>
        <begin position="271"/>
        <end position="286"/>
    </location>
</feature>
<protein>
    <submittedName>
        <fullName evidence="3">Uncharacterized protein</fullName>
    </submittedName>
</protein>
<evidence type="ECO:0000313" key="4">
    <source>
        <dbReference type="Proteomes" id="UP000007431"/>
    </source>
</evidence>
<feature type="non-terminal residue" evidence="3">
    <location>
        <position position="359"/>
    </location>
</feature>
<accession>D8Q9D4</accession>
<organism evidence="4">
    <name type="scientific">Schizophyllum commune (strain H4-8 / FGSC 9210)</name>
    <name type="common">Split gill fungus</name>
    <dbReference type="NCBI Taxonomy" id="578458"/>
    <lineage>
        <taxon>Eukaryota</taxon>
        <taxon>Fungi</taxon>
        <taxon>Dikarya</taxon>
        <taxon>Basidiomycota</taxon>
        <taxon>Agaricomycotina</taxon>
        <taxon>Agaricomycetes</taxon>
        <taxon>Agaricomycetidae</taxon>
        <taxon>Agaricales</taxon>
        <taxon>Schizophyllaceae</taxon>
        <taxon>Schizophyllum</taxon>
    </lineage>
</organism>
<evidence type="ECO:0000256" key="2">
    <source>
        <dbReference type="SAM" id="Phobius"/>
    </source>
</evidence>
<feature type="compositionally biased region" description="Pro residues" evidence="1">
    <location>
        <begin position="230"/>
        <end position="240"/>
    </location>
</feature>
<reference evidence="3 4" key="1">
    <citation type="journal article" date="2010" name="Nat. Biotechnol.">
        <title>Genome sequence of the model mushroom Schizophyllum commune.</title>
        <authorList>
            <person name="Ohm R.A."/>
            <person name="de Jong J.F."/>
            <person name="Lugones L.G."/>
            <person name="Aerts A."/>
            <person name="Kothe E."/>
            <person name="Stajich J.E."/>
            <person name="de Vries R.P."/>
            <person name="Record E."/>
            <person name="Levasseur A."/>
            <person name="Baker S.E."/>
            <person name="Bartholomew K.A."/>
            <person name="Coutinho P.M."/>
            <person name="Erdmann S."/>
            <person name="Fowler T.J."/>
            <person name="Gathman A.C."/>
            <person name="Lombard V."/>
            <person name="Henrissat B."/>
            <person name="Knabe N."/>
            <person name="Kuees U."/>
            <person name="Lilly W.W."/>
            <person name="Lindquist E."/>
            <person name="Lucas S."/>
            <person name="Magnuson J.K."/>
            <person name="Piumi F."/>
            <person name="Raudaskoski M."/>
            <person name="Salamov A."/>
            <person name="Schmutz J."/>
            <person name="Schwarze F.W.M.R."/>
            <person name="vanKuyk P.A."/>
            <person name="Horton J.S."/>
            <person name="Grigoriev I.V."/>
            <person name="Woesten H.A.B."/>
        </authorList>
    </citation>
    <scope>NUCLEOTIDE SEQUENCE [LARGE SCALE GENOMIC DNA]</scope>
    <source>
        <strain evidence="4">H4-8 / FGSC 9210</strain>
    </source>
</reference>
<feature type="transmembrane region" description="Helical" evidence="2">
    <location>
        <begin position="179"/>
        <end position="204"/>
    </location>
</feature>
<dbReference type="HOGENOM" id="CLU_033259_2_0_1"/>
<dbReference type="AlphaFoldDB" id="D8Q9D4"/>
<keyword evidence="2" id="KW-0812">Transmembrane</keyword>
<name>D8Q9D4_SCHCM</name>